<evidence type="ECO:0000313" key="4">
    <source>
        <dbReference type="EMBL" id="CDE30054.1"/>
    </source>
</evidence>
<reference evidence="4" key="1">
    <citation type="submission" date="2012-11" db="EMBL/GenBank/DDBJ databases">
        <title>Dependencies among metagenomic species, viruses, plasmids and units of genetic variation.</title>
        <authorList>
            <person name="Nielsen H.B."/>
            <person name="Almeida M."/>
            <person name="Juncker A.S."/>
            <person name="Rasmussen S."/>
            <person name="Li J."/>
            <person name="Sunagawa S."/>
            <person name="Plichta D."/>
            <person name="Gautier L."/>
            <person name="Le Chatelier E."/>
            <person name="Peletier E."/>
            <person name="Bonde I."/>
            <person name="Nielsen T."/>
            <person name="Manichanh C."/>
            <person name="Arumugam M."/>
            <person name="Batto J."/>
            <person name="Santos M.B.Q.D."/>
            <person name="Blom N."/>
            <person name="Borruel N."/>
            <person name="Burgdorf K.S."/>
            <person name="Boumezbeur F."/>
            <person name="Casellas F."/>
            <person name="Dore J."/>
            <person name="Guarner F."/>
            <person name="Hansen T."/>
            <person name="Hildebrand F."/>
            <person name="Kaas R.S."/>
            <person name="Kennedy S."/>
            <person name="Kristiansen K."/>
            <person name="Kultima J.R."/>
            <person name="Leonard P."/>
            <person name="Levenez F."/>
            <person name="Lund O."/>
            <person name="Moumen B."/>
            <person name="Le Paslier D."/>
            <person name="Pons N."/>
            <person name="Pedersen O."/>
            <person name="Prifti E."/>
            <person name="Qin J."/>
            <person name="Raes J."/>
            <person name="Tap J."/>
            <person name="Tims S."/>
            <person name="Ussery D.W."/>
            <person name="Yamada T."/>
            <person name="MetaHit consortium"/>
            <person name="Renault P."/>
            <person name="Sicheritz-Ponten T."/>
            <person name="Bork P."/>
            <person name="Wang J."/>
            <person name="Brunak S."/>
            <person name="Ehrlich S.D."/>
        </authorList>
    </citation>
    <scope>NUCLEOTIDE SEQUENCE [LARGE SCALE GENOMIC DNA]</scope>
</reference>
<dbReference type="Gene3D" id="2.40.30.170">
    <property type="match status" value="1"/>
</dbReference>
<dbReference type="EMBL" id="CBIT010000021">
    <property type="protein sequence ID" value="CDE30054.1"/>
    <property type="molecule type" value="Genomic_DNA"/>
</dbReference>
<proteinExistence type="predicted"/>
<dbReference type="PANTHER" id="PTHR30438:SF1">
    <property type="entry name" value="36 KDA ANTIGEN"/>
    <property type="match status" value="1"/>
</dbReference>
<dbReference type="STRING" id="1263103.BN741_00614"/>
<dbReference type="Gene3D" id="2.40.50.100">
    <property type="match status" value="1"/>
</dbReference>
<dbReference type="Pfam" id="PF25881">
    <property type="entry name" value="HH_YBHG"/>
    <property type="match status" value="1"/>
</dbReference>
<dbReference type="SUPFAM" id="SSF51230">
    <property type="entry name" value="Single hybrid motif"/>
    <property type="match status" value="1"/>
</dbReference>
<accession>R7GRJ3</accession>
<dbReference type="SUPFAM" id="SSF111369">
    <property type="entry name" value="HlyD-like secretion proteins"/>
    <property type="match status" value="1"/>
</dbReference>
<evidence type="ECO:0000256" key="2">
    <source>
        <dbReference type="SAM" id="Phobius"/>
    </source>
</evidence>
<evidence type="ECO:0000256" key="1">
    <source>
        <dbReference type="SAM" id="Coils"/>
    </source>
</evidence>
<dbReference type="InterPro" id="IPR059052">
    <property type="entry name" value="HH_YbhG-like"/>
</dbReference>
<comment type="caution">
    <text evidence="4">The sequence shown here is derived from an EMBL/GenBank/DDBJ whole genome shotgun (WGS) entry which is preliminary data.</text>
</comment>
<evidence type="ECO:0000313" key="5">
    <source>
        <dbReference type="Proteomes" id="UP000018072"/>
    </source>
</evidence>
<protein>
    <submittedName>
        <fullName evidence="4">Auxiliary transport protein membrane fusion protein family protein</fullName>
    </submittedName>
</protein>
<keyword evidence="2" id="KW-0812">Transmembrane</keyword>
<keyword evidence="2" id="KW-1133">Transmembrane helix</keyword>
<keyword evidence="1" id="KW-0175">Coiled coil</keyword>
<keyword evidence="2" id="KW-0472">Membrane</keyword>
<dbReference type="InterPro" id="IPR011053">
    <property type="entry name" value="Single_hybrid_motif"/>
</dbReference>
<name>R7GRJ3_9BACT</name>
<dbReference type="Gene3D" id="1.10.287.470">
    <property type="entry name" value="Helix hairpin bin"/>
    <property type="match status" value="1"/>
</dbReference>
<gene>
    <name evidence="4" type="ORF">BN741_00614</name>
</gene>
<feature type="transmembrane region" description="Helical" evidence="2">
    <location>
        <begin position="21"/>
        <end position="44"/>
    </location>
</feature>
<dbReference type="Proteomes" id="UP000018072">
    <property type="component" value="Unassembled WGS sequence"/>
</dbReference>
<feature type="coiled-coil region" evidence="1">
    <location>
        <begin position="163"/>
        <end position="190"/>
    </location>
</feature>
<feature type="domain" description="YbhG-like alpha-helical hairpin" evidence="3">
    <location>
        <begin position="91"/>
        <end position="217"/>
    </location>
</feature>
<dbReference type="PANTHER" id="PTHR30438">
    <property type="entry name" value="36 KDA ANTIGEN-RELATED"/>
    <property type="match status" value="1"/>
</dbReference>
<organism evidence="4 5">
    <name type="scientific">Leyella stercorea CAG:629</name>
    <dbReference type="NCBI Taxonomy" id="1263103"/>
    <lineage>
        <taxon>Bacteria</taxon>
        <taxon>Pseudomonadati</taxon>
        <taxon>Bacteroidota</taxon>
        <taxon>Bacteroidia</taxon>
        <taxon>Bacteroidales</taxon>
        <taxon>Prevotellaceae</taxon>
        <taxon>Leyella</taxon>
    </lineage>
</organism>
<evidence type="ECO:0000259" key="3">
    <source>
        <dbReference type="Pfam" id="PF25881"/>
    </source>
</evidence>
<dbReference type="AlphaFoldDB" id="R7GRJ3"/>
<sequence>MSCSNNLQYHFIMSEQSQHKNILITIVLMTLVIVAVAVIGTLSLKSEPETIQGQIEVAEYRVSSKVPGRILELRVKEGDYVNVGDTLAILDAPEVRAKMTQAESAENAAAAMDEMANNGARKEQVRAAFAVLQQAKAGLDIAEKSYNRVQRLFDEGVVTAQKRDEAFANYKALEAQVKAAQSQYDMALNGARMEEKKAAAAQVNRAKGAVAEVSSYINETMQIAQMAGEVSDVYPKIGELVGTGSPIMSISMMNDMWGTFNVREDQLDGMKIGSEIKAFVPAYNREIRMKVYYIKDQGSYAVWKATKSNGQYDLKTFEVKARPIDKIDGLRPGMSLVLKK</sequence>